<dbReference type="RefSeq" id="WP_126923173.1">
    <property type="nucleotide sequence ID" value="NZ_ML133692.1"/>
</dbReference>
<feature type="transmembrane region" description="Helical" evidence="2">
    <location>
        <begin position="43"/>
        <end position="64"/>
    </location>
</feature>
<gene>
    <name evidence="3" type="ORF">EFQ99_21260</name>
</gene>
<feature type="region of interest" description="Disordered" evidence="1">
    <location>
        <begin position="64"/>
        <end position="120"/>
    </location>
</feature>
<dbReference type="EMBL" id="RJTH01000007">
    <property type="protein sequence ID" value="RUM23788.1"/>
    <property type="molecule type" value="Genomic_DNA"/>
</dbReference>
<dbReference type="OrthoDB" id="9853990at2"/>
<feature type="compositionally biased region" description="Low complexity" evidence="1">
    <location>
        <begin position="64"/>
        <end position="79"/>
    </location>
</feature>
<proteinExistence type="predicted"/>
<dbReference type="AlphaFoldDB" id="A0A432PHT8"/>
<keyword evidence="2" id="KW-1133">Transmembrane helix</keyword>
<keyword evidence="2" id="KW-0472">Membrane</keyword>
<dbReference type="Proteomes" id="UP000278823">
    <property type="component" value="Unassembled WGS sequence"/>
</dbReference>
<evidence type="ECO:0008006" key="5">
    <source>
        <dbReference type="Google" id="ProtNLM"/>
    </source>
</evidence>
<evidence type="ECO:0000313" key="3">
    <source>
        <dbReference type="EMBL" id="RUM23788.1"/>
    </source>
</evidence>
<sequence>MSRYLDDHNNLPVDERTGLPLEYVPEDDEDEDITAGDRQAFSAWHVIGTGIVVVLLATAGAALWPRQTTDPTQTASTTPGVPSAAEPSRPTLPPNAAGTIPDAGGGQTQTITPGAAGKTQ</sequence>
<feature type="compositionally biased region" description="Polar residues" evidence="1">
    <location>
        <begin position="108"/>
        <end position="120"/>
    </location>
</feature>
<evidence type="ECO:0000313" key="4">
    <source>
        <dbReference type="Proteomes" id="UP000278823"/>
    </source>
</evidence>
<evidence type="ECO:0000256" key="2">
    <source>
        <dbReference type="SAM" id="Phobius"/>
    </source>
</evidence>
<accession>A0A432PHT8</accession>
<evidence type="ECO:0000256" key="1">
    <source>
        <dbReference type="SAM" id="MobiDB-lite"/>
    </source>
</evidence>
<keyword evidence="4" id="KW-1185">Reference proteome</keyword>
<organism evidence="3 4">
    <name type="scientific">Rhizobium vallis</name>
    <dbReference type="NCBI Taxonomy" id="634290"/>
    <lineage>
        <taxon>Bacteria</taxon>
        <taxon>Pseudomonadati</taxon>
        <taxon>Pseudomonadota</taxon>
        <taxon>Alphaproteobacteria</taxon>
        <taxon>Hyphomicrobiales</taxon>
        <taxon>Rhizobiaceae</taxon>
        <taxon>Rhizobium/Agrobacterium group</taxon>
        <taxon>Rhizobium</taxon>
    </lineage>
</organism>
<reference evidence="4" key="1">
    <citation type="submission" date="2018-11" db="EMBL/GenBank/DDBJ databases">
        <title>Rhizobium chutanense sp. nov., isolated from root nodules of Phaseolus vulgaris in China.</title>
        <authorList>
            <person name="Huo Y."/>
        </authorList>
    </citation>
    <scope>NUCLEOTIDE SEQUENCE [LARGE SCALE GENOMIC DNA]</scope>
    <source>
        <strain evidence="4">CCBAU 65647</strain>
    </source>
</reference>
<name>A0A432PHT8_9HYPH</name>
<protein>
    <recommendedName>
        <fullName evidence="5">Transmembrane protein</fullName>
    </recommendedName>
</protein>
<comment type="caution">
    <text evidence="3">The sequence shown here is derived from an EMBL/GenBank/DDBJ whole genome shotgun (WGS) entry which is preliminary data.</text>
</comment>
<keyword evidence="2" id="KW-0812">Transmembrane</keyword>